<feature type="compositionally biased region" description="Basic and acidic residues" evidence="1">
    <location>
        <begin position="81"/>
        <end position="92"/>
    </location>
</feature>
<organism evidence="2">
    <name type="scientific">Siphoviridae sp. ctio73</name>
    <dbReference type="NCBI Taxonomy" id="2826435"/>
    <lineage>
        <taxon>Viruses</taxon>
        <taxon>Duplodnaviria</taxon>
        <taxon>Heunggongvirae</taxon>
        <taxon>Uroviricota</taxon>
        <taxon>Caudoviricetes</taxon>
    </lineage>
</organism>
<name>A0A8S5MY31_9CAUD</name>
<accession>A0A8S5MY31</accession>
<dbReference type="EMBL" id="BK015009">
    <property type="protein sequence ID" value="DAD86930.1"/>
    <property type="molecule type" value="Genomic_DNA"/>
</dbReference>
<feature type="region of interest" description="Disordered" evidence="1">
    <location>
        <begin position="48"/>
        <end position="92"/>
    </location>
</feature>
<evidence type="ECO:0000256" key="1">
    <source>
        <dbReference type="SAM" id="MobiDB-lite"/>
    </source>
</evidence>
<protein>
    <submittedName>
        <fullName evidence="2">Uncharacterized protein</fullName>
    </submittedName>
</protein>
<proteinExistence type="predicted"/>
<sequence length="92" mass="10038">MALIGGLPPGSTFDRTRGGDRYWSDEVAATIMSAHNIQTTLLAVNGVKKDKWPETPKPPAEGYRETGNPRVSSKHAKAQKAKGEKWLARYGS</sequence>
<reference evidence="2" key="1">
    <citation type="journal article" date="2021" name="Proc. Natl. Acad. Sci. U.S.A.">
        <title>A Catalog of Tens of Thousands of Viruses from Human Metagenomes Reveals Hidden Associations with Chronic Diseases.</title>
        <authorList>
            <person name="Tisza M.J."/>
            <person name="Buck C.B."/>
        </authorList>
    </citation>
    <scope>NUCLEOTIDE SEQUENCE</scope>
    <source>
        <strain evidence="2">Ctio73</strain>
    </source>
</reference>
<evidence type="ECO:0000313" key="2">
    <source>
        <dbReference type="EMBL" id="DAD86930.1"/>
    </source>
</evidence>